<accession>A0ABR2PN87</accession>
<name>A0ABR2PN87_9ROSI</name>
<protein>
    <recommendedName>
        <fullName evidence="2">Coat protein</fullName>
    </recommendedName>
</protein>
<sequence length="272" mass="31637">MGDEVSKRAYTNIVMFWLVRDRRPEFAPLEFGKVFNMFDNEPATATITVDMRDRFQVLRRWSTSVTGGTYAHREQVYVSRFFKGLNHRVTYNHQDQPKYENHTDNALLLYMACTYASNPVYCTMKAHDLGRENVKESRNLQTRRHPYCEVQVALVKRQNSSEVVVESYLNLYHIVIPVEWFSVVVEHLEIKGILNVPNKNRILCLRNSDEFPAWWCCALIDGGVEWLLEGEESGIFLAQSFNDLFFSSTRNSVYEDVEPGLQRKIVGIPPLI</sequence>
<dbReference type="EMBL" id="JBBPBN010000056">
    <property type="protein sequence ID" value="KAK8989892.1"/>
    <property type="molecule type" value="Genomic_DNA"/>
</dbReference>
<gene>
    <name evidence="3" type="ORF">V6N11_064305</name>
</gene>
<evidence type="ECO:0000256" key="1">
    <source>
        <dbReference type="ARBA" id="ARBA00005468"/>
    </source>
</evidence>
<evidence type="ECO:0000256" key="2">
    <source>
        <dbReference type="ARBA" id="ARBA00031336"/>
    </source>
</evidence>
<comment type="similarity">
    <text evidence="1">Belongs to the geminiviridae capsid protein family.</text>
</comment>
<dbReference type="Pfam" id="PF00844">
    <property type="entry name" value="Gemini_coat"/>
    <property type="match status" value="1"/>
</dbReference>
<dbReference type="Proteomes" id="UP001396334">
    <property type="component" value="Unassembled WGS sequence"/>
</dbReference>
<evidence type="ECO:0000313" key="4">
    <source>
        <dbReference type="Proteomes" id="UP001396334"/>
    </source>
</evidence>
<dbReference type="InterPro" id="IPR000650">
    <property type="entry name" value="Gem_coat_AR1"/>
</dbReference>
<organism evidence="3 4">
    <name type="scientific">Hibiscus sabdariffa</name>
    <name type="common">roselle</name>
    <dbReference type="NCBI Taxonomy" id="183260"/>
    <lineage>
        <taxon>Eukaryota</taxon>
        <taxon>Viridiplantae</taxon>
        <taxon>Streptophyta</taxon>
        <taxon>Embryophyta</taxon>
        <taxon>Tracheophyta</taxon>
        <taxon>Spermatophyta</taxon>
        <taxon>Magnoliopsida</taxon>
        <taxon>eudicotyledons</taxon>
        <taxon>Gunneridae</taxon>
        <taxon>Pentapetalae</taxon>
        <taxon>rosids</taxon>
        <taxon>malvids</taxon>
        <taxon>Malvales</taxon>
        <taxon>Malvaceae</taxon>
        <taxon>Malvoideae</taxon>
        <taxon>Hibiscus</taxon>
    </lineage>
</organism>
<evidence type="ECO:0000313" key="3">
    <source>
        <dbReference type="EMBL" id="KAK8989892.1"/>
    </source>
</evidence>
<dbReference type="PRINTS" id="PR00223">
    <property type="entry name" value="GEMCOATARBR1"/>
</dbReference>
<dbReference type="Gene3D" id="2.60.120.20">
    <property type="match status" value="1"/>
</dbReference>
<dbReference type="PRINTS" id="PR00224">
    <property type="entry name" value="GEMCOATAR1"/>
</dbReference>
<comment type="caution">
    <text evidence="3">The sequence shown here is derived from an EMBL/GenBank/DDBJ whole genome shotgun (WGS) entry which is preliminary data.</text>
</comment>
<keyword evidence="4" id="KW-1185">Reference proteome</keyword>
<reference evidence="3 4" key="1">
    <citation type="journal article" date="2024" name="G3 (Bethesda)">
        <title>Genome assembly of Hibiscus sabdariffa L. provides insights into metabolisms of medicinal natural products.</title>
        <authorList>
            <person name="Kim T."/>
        </authorList>
    </citation>
    <scope>NUCLEOTIDE SEQUENCE [LARGE SCALE GENOMIC DNA]</scope>
    <source>
        <strain evidence="3">TK-2024</strain>
        <tissue evidence="3">Old leaves</tissue>
    </source>
</reference>
<dbReference type="InterPro" id="IPR029053">
    <property type="entry name" value="Viral_coat"/>
</dbReference>
<dbReference type="InterPro" id="IPR000263">
    <property type="entry name" value="GV_A/BR1_coat"/>
</dbReference>
<proteinExistence type="inferred from homology"/>